<protein>
    <submittedName>
        <fullName evidence="1">Uncharacterized protein</fullName>
    </submittedName>
</protein>
<organism evidence="1 2">
    <name type="scientific">Gymnopilus junonius</name>
    <name type="common">Spectacular rustgill mushroom</name>
    <name type="synonym">Gymnopilus spectabilis subsp. junonius</name>
    <dbReference type="NCBI Taxonomy" id="109634"/>
    <lineage>
        <taxon>Eukaryota</taxon>
        <taxon>Fungi</taxon>
        <taxon>Dikarya</taxon>
        <taxon>Basidiomycota</taxon>
        <taxon>Agaricomycotina</taxon>
        <taxon>Agaricomycetes</taxon>
        <taxon>Agaricomycetidae</taxon>
        <taxon>Agaricales</taxon>
        <taxon>Agaricineae</taxon>
        <taxon>Hymenogastraceae</taxon>
        <taxon>Gymnopilus</taxon>
    </lineage>
</organism>
<proteinExistence type="predicted"/>
<evidence type="ECO:0000313" key="2">
    <source>
        <dbReference type="Proteomes" id="UP000724874"/>
    </source>
</evidence>
<dbReference type="Proteomes" id="UP000724874">
    <property type="component" value="Unassembled WGS sequence"/>
</dbReference>
<sequence length="160" mass="17964">MQSCVERDVDRYVSKAVYMLASLAVVVGNDHQHLRLNAHRGHDDIQCLSNILKVSYIDACGALHLGVWNSELTTTFFPLCPRFFFCRLPFRTKAHSNSSSFCIIRLAPWNRCLYYLQQLTDNPPSREPLLAARAAPLALTQRIEITSDQTLEAAASSGSH</sequence>
<gene>
    <name evidence="1" type="ORF">CPB84DRAFT_176661</name>
</gene>
<accession>A0A9P5NGI8</accession>
<name>A0A9P5NGI8_GYMJU</name>
<dbReference type="AlphaFoldDB" id="A0A9P5NGI8"/>
<dbReference type="EMBL" id="JADNYJ010000111">
    <property type="protein sequence ID" value="KAF8884052.1"/>
    <property type="molecule type" value="Genomic_DNA"/>
</dbReference>
<evidence type="ECO:0000313" key="1">
    <source>
        <dbReference type="EMBL" id="KAF8884052.1"/>
    </source>
</evidence>
<reference evidence="1" key="1">
    <citation type="submission" date="2020-11" db="EMBL/GenBank/DDBJ databases">
        <authorList>
            <consortium name="DOE Joint Genome Institute"/>
            <person name="Ahrendt S."/>
            <person name="Riley R."/>
            <person name="Andreopoulos W."/>
            <person name="LaButti K."/>
            <person name="Pangilinan J."/>
            <person name="Ruiz-duenas F.J."/>
            <person name="Barrasa J.M."/>
            <person name="Sanchez-Garcia M."/>
            <person name="Camarero S."/>
            <person name="Miyauchi S."/>
            <person name="Serrano A."/>
            <person name="Linde D."/>
            <person name="Babiker R."/>
            <person name="Drula E."/>
            <person name="Ayuso-Fernandez I."/>
            <person name="Pacheco R."/>
            <person name="Padilla G."/>
            <person name="Ferreira P."/>
            <person name="Barriuso J."/>
            <person name="Kellner H."/>
            <person name="Castanera R."/>
            <person name="Alfaro M."/>
            <person name="Ramirez L."/>
            <person name="Pisabarro A.G."/>
            <person name="Kuo A."/>
            <person name="Tritt A."/>
            <person name="Lipzen A."/>
            <person name="He G."/>
            <person name="Yan M."/>
            <person name="Ng V."/>
            <person name="Cullen D."/>
            <person name="Martin F."/>
            <person name="Rosso M.-N."/>
            <person name="Henrissat B."/>
            <person name="Hibbett D."/>
            <person name="Martinez A.T."/>
            <person name="Grigoriev I.V."/>
        </authorList>
    </citation>
    <scope>NUCLEOTIDE SEQUENCE</scope>
    <source>
        <strain evidence="1">AH 44721</strain>
    </source>
</reference>
<comment type="caution">
    <text evidence="1">The sequence shown here is derived from an EMBL/GenBank/DDBJ whole genome shotgun (WGS) entry which is preliminary data.</text>
</comment>
<keyword evidence="2" id="KW-1185">Reference proteome</keyword>